<name>A0AAP0I8U4_9MAGN</name>
<dbReference type="AlphaFoldDB" id="A0AAP0I8U4"/>
<organism evidence="1 2">
    <name type="scientific">Stephania japonica</name>
    <dbReference type="NCBI Taxonomy" id="461633"/>
    <lineage>
        <taxon>Eukaryota</taxon>
        <taxon>Viridiplantae</taxon>
        <taxon>Streptophyta</taxon>
        <taxon>Embryophyta</taxon>
        <taxon>Tracheophyta</taxon>
        <taxon>Spermatophyta</taxon>
        <taxon>Magnoliopsida</taxon>
        <taxon>Ranunculales</taxon>
        <taxon>Menispermaceae</taxon>
        <taxon>Menispermoideae</taxon>
        <taxon>Cissampelideae</taxon>
        <taxon>Stephania</taxon>
    </lineage>
</organism>
<sequence length="62" mass="7066">MVHLLCNYPTPALNDVSVFLMALSERCTGFAFEACSYRLRRLVSTDLILTSSSREEMNEDFT</sequence>
<accession>A0AAP0I8U4</accession>
<evidence type="ECO:0000313" key="2">
    <source>
        <dbReference type="Proteomes" id="UP001417504"/>
    </source>
</evidence>
<keyword evidence="2" id="KW-1185">Reference proteome</keyword>
<protein>
    <submittedName>
        <fullName evidence="1">Uncharacterized protein</fullName>
    </submittedName>
</protein>
<gene>
    <name evidence="1" type="ORF">Sjap_018840</name>
</gene>
<dbReference type="EMBL" id="JBBNAE010000007">
    <property type="protein sequence ID" value="KAK9110780.1"/>
    <property type="molecule type" value="Genomic_DNA"/>
</dbReference>
<reference evidence="1 2" key="1">
    <citation type="submission" date="2024-01" db="EMBL/GenBank/DDBJ databases">
        <title>Genome assemblies of Stephania.</title>
        <authorList>
            <person name="Yang L."/>
        </authorList>
    </citation>
    <scope>NUCLEOTIDE SEQUENCE [LARGE SCALE GENOMIC DNA]</scope>
    <source>
        <strain evidence="1">QJT</strain>
        <tissue evidence="1">Leaf</tissue>
    </source>
</reference>
<evidence type="ECO:0000313" key="1">
    <source>
        <dbReference type="EMBL" id="KAK9110780.1"/>
    </source>
</evidence>
<dbReference type="Proteomes" id="UP001417504">
    <property type="component" value="Unassembled WGS sequence"/>
</dbReference>
<proteinExistence type="predicted"/>
<comment type="caution">
    <text evidence="1">The sequence shown here is derived from an EMBL/GenBank/DDBJ whole genome shotgun (WGS) entry which is preliminary data.</text>
</comment>